<name>A0ACA9MD13_9GLOM</name>
<keyword evidence="2" id="KW-1185">Reference proteome</keyword>
<comment type="caution">
    <text evidence="1">The sequence shown here is derived from an EMBL/GenBank/DDBJ whole genome shotgun (WGS) entry which is preliminary data.</text>
</comment>
<dbReference type="Proteomes" id="UP000789920">
    <property type="component" value="Unassembled WGS sequence"/>
</dbReference>
<proteinExistence type="predicted"/>
<evidence type="ECO:0000313" key="1">
    <source>
        <dbReference type="EMBL" id="CAG8583274.1"/>
    </source>
</evidence>
<feature type="non-terminal residue" evidence="1">
    <location>
        <position position="1"/>
    </location>
</feature>
<sequence length="237" mass="27450">QAFILDYHKDSAFREMFSTKTKYLYSPQDLKFLTNKMCLFLLSQFRKIYKKNEETSLISNKIPSLKKWTKKNLQTIYDLPTLGQLETTSMPSGYSTLSPPLFDGCDYCHLQPCSLITDSNLLPTMFRESFSYKNDTINVIVIDNNILVKIQRVDQNVARIYFTNGQRNSIRILAGITLRDLTNNTNVPRIVAAGAESYMITWVTNYELWYNGGEVLNLDNQKQQSMRVPPEYATYIE</sequence>
<reference evidence="1" key="1">
    <citation type="submission" date="2021-06" db="EMBL/GenBank/DDBJ databases">
        <authorList>
            <person name="Kallberg Y."/>
            <person name="Tangrot J."/>
            <person name="Rosling A."/>
        </authorList>
    </citation>
    <scope>NUCLEOTIDE SEQUENCE</scope>
    <source>
        <strain evidence="1">MA461A</strain>
    </source>
</reference>
<evidence type="ECO:0000313" key="2">
    <source>
        <dbReference type="Proteomes" id="UP000789920"/>
    </source>
</evidence>
<dbReference type="EMBL" id="CAJVQC010007728">
    <property type="protein sequence ID" value="CAG8583274.1"/>
    <property type="molecule type" value="Genomic_DNA"/>
</dbReference>
<gene>
    <name evidence="1" type="ORF">RPERSI_LOCUS5238</name>
</gene>
<organism evidence="1 2">
    <name type="scientific">Racocetra persica</name>
    <dbReference type="NCBI Taxonomy" id="160502"/>
    <lineage>
        <taxon>Eukaryota</taxon>
        <taxon>Fungi</taxon>
        <taxon>Fungi incertae sedis</taxon>
        <taxon>Mucoromycota</taxon>
        <taxon>Glomeromycotina</taxon>
        <taxon>Glomeromycetes</taxon>
        <taxon>Diversisporales</taxon>
        <taxon>Gigasporaceae</taxon>
        <taxon>Racocetra</taxon>
    </lineage>
</organism>
<protein>
    <submittedName>
        <fullName evidence="1">26264_t:CDS:1</fullName>
    </submittedName>
</protein>
<accession>A0ACA9MD13</accession>